<proteinExistence type="predicted"/>
<keyword evidence="1" id="KW-1133">Transmembrane helix</keyword>
<accession>A0A1M7Z7R9</accession>
<keyword evidence="1" id="KW-0472">Membrane</keyword>
<feature type="transmembrane region" description="Helical" evidence="1">
    <location>
        <begin position="186"/>
        <end position="206"/>
    </location>
</feature>
<keyword evidence="3" id="KW-1185">Reference proteome</keyword>
<keyword evidence="1" id="KW-0812">Transmembrane</keyword>
<feature type="transmembrane region" description="Helical" evidence="1">
    <location>
        <begin position="126"/>
        <end position="147"/>
    </location>
</feature>
<feature type="transmembrane region" description="Helical" evidence="1">
    <location>
        <begin position="6"/>
        <end position="30"/>
    </location>
</feature>
<protein>
    <submittedName>
        <fullName evidence="2">Uncharacterized protein</fullName>
    </submittedName>
</protein>
<organism evidence="2 3">
    <name type="scientific">Algoriphagus zhangzhouensis</name>
    <dbReference type="NCBI Taxonomy" id="1073327"/>
    <lineage>
        <taxon>Bacteria</taxon>
        <taxon>Pseudomonadati</taxon>
        <taxon>Bacteroidota</taxon>
        <taxon>Cytophagia</taxon>
        <taxon>Cytophagales</taxon>
        <taxon>Cyclobacteriaceae</taxon>
        <taxon>Algoriphagus</taxon>
    </lineage>
</organism>
<evidence type="ECO:0000313" key="3">
    <source>
        <dbReference type="Proteomes" id="UP000184609"/>
    </source>
</evidence>
<reference evidence="3" key="1">
    <citation type="submission" date="2016-12" db="EMBL/GenBank/DDBJ databases">
        <authorList>
            <person name="Varghese N."/>
            <person name="Submissions S."/>
        </authorList>
    </citation>
    <scope>NUCLEOTIDE SEQUENCE [LARGE SCALE GENOMIC DNA]</scope>
    <source>
        <strain evidence="3">DSM 25035</strain>
    </source>
</reference>
<gene>
    <name evidence="2" type="ORF">SAMN04488108_1154</name>
</gene>
<dbReference type="Proteomes" id="UP000184609">
    <property type="component" value="Unassembled WGS sequence"/>
</dbReference>
<feature type="transmembrane region" description="Helical" evidence="1">
    <location>
        <begin position="74"/>
        <end position="93"/>
    </location>
</feature>
<evidence type="ECO:0000313" key="2">
    <source>
        <dbReference type="EMBL" id="SHO60977.1"/>
    </source>
</evidence>
<evidence type="ECO:0000256" key="1">
    <source>
        <dbReference type="SAM" id="Phobius"/>
    </source>
</evidence>
<dbReference type="EMBL" id="FRXN01000001">
    <property type="protein sequence ID" value="SHO60977.1"/>
    <property type="molecule type" value="Genomic_DNA"/>
</dbReference>
<name>A0A1M7Z7R9_9BACT</name>
<dbReference type="AlphaFoldDB" id="A0A1M7Z7R9"/>
<sequence>MPWNSIPSFLSATILIFLFFISHGVIFLLIKSKTGNSKLHLITIHEIVSYSIFLLMGLGIAWTELLSWGQIGHSNFFIPMITFNSAFYIWGLYKYSFPLSVKLHHSFYIVLSLLFSYFKWDYYLMLFPLLMGLMESVILVDGLSILLRENKKWNLTLYLFSLSYKGMILASCLLISMLTLWKSNEYPPLMVSLLLIGNSIHFYFWLESISKSKKRINSILKTKADLSQTMMVN</sequence>
<feature type="transmembrane region" description="Helical" evidence="1">
    <location>
        <begin position="159"/>
        <end position="180"/>
    </location>
</feature>
<feature type="transmembrane region" description="Helical" evidence="1">
    <location>
        <begin position="42"/>
        <end position="62"/>
    </location>
</feature>